<proteinExistence type="predicted"/>
<dbReference type="EMBL" id="OV651813">
    <property type="protein sequence ID" value="CAH1099597.1"/>
    <property type="molecule type" value="Genomic_DNA"/>
</dbReference>
<evidence type="ECO:0000313" key="1">
    <source>
        <dbReference type="EMBL" id="CAH1099597.1"/>
    </source>
</evidence>
<name>A0A9P0C9R5_9CUCU</name>
<evidence type="ECO:0000313" key="2">
    <source>
        <dbReference type="Proteomes" id="UP001153636"/>
    </source>
</evidence>
<dbReference type="Proteomes" id="UP001153636">
    <property type="component" value="Chromosome 1"/>
</dbReference>
<reference evidence="1" key="1">
    <citation type="submission" date="2022-01" db="EMBL/GenBank/DDBJ databases">
        <authorList>
            <person name="King R."/>
        </authorList>
    </citation>
    <scope>NUCLEOTIDE SEQUENCE</scope>
</reference>
<accession>A0A9P0C9R5</accession>
<organism evidence="1 2">
    <name type="scientific">Psylliodes chrysocephalus</name>
    <dbReference type="NCBI Taxonomy" id="3402493"/>
    <lineage>
        <taxon>Eukaryota</taxon>
        <taxon>Metazoa</taxon>
        <taxon>Ecdysozoa</taxon>
        <taxon>Arthropoda</taxon>
        <taxon>Hexapoda</taxon>
        <taxon>Insecta</taxon>
        <taxon>Pterygota</taxon>
        <taxon>Neoptera</taxon>
        <taxon>Endopterygota</taxon>
        <taxon>Coleoptera</taxon>
        <taxon>Polyphaga</taxon>
        <taxon>Cucujiformia</taxon>
        <taxon>Chrysomeloidea</taxon>
        <taxon>Chrysomelidae</taxon>
        <taxon>Galerucinae</taxon>
        <taxon>Alticini</taxon>
        <taxon>Psylliodes</taxon>
    </lineage>
</organism>
<sequence length="393" mass="44169">MMAGNSDPPDKKCRYCGKLVSTNDIKCINPKCDITIHIKCADAILRVVDFDKNCFRCRKCLEEYNCELKSKGKCESNSDTMLLNKEIECLTREKQILEKYVNELEYLNAILKSKVPVSATSLSQTSSFLPQSDKNVKSYSAAAKIKVNSDSVLLVRSMNQNIKNIQVEADIKSKVNPRAANANVVGTKLIKNGILINCSDSASLDNLKKCINSKVGKAYTVTEPKKFKPRLMIHNVSSSSVEQPNLINEIIEANQLNVTTNDLKIITKMKYKDVFNVVLETSAELFHDITNKGFLYVGWVKCYVKEHFSLTKCFKCCKFGHHKTDCHSEITCPKCSGPHEKNACTSESLCCNNCKLFNSRFKLNVSTDHSTNSPNCSYLLNRIDNLKSRTDYG</sequence>
<keyword evidence="2" id="KW-1185">Reference proteome</keyword>
<protein>
    <recommendedName>
        <fullName evidence="3">CCHC-type domain-containing protein</fullName>
    </recommendedName>
</protein>
<gene>
    <name evidence="1" type="ORF">PSYICH_LOCUS1399</name>
</gene>
<dbReference type="AlphaFoldDB" id="A0A9P0C9R5"/>
<dbReference type="OrthoDB" id="6775559at2759"/>
<evidence type="ECO:0008006" key="3">
    <source>
        <dbReference type="Google" id="ProtNLM"/>
    </source>
</evidence>